<protein>
    <recommendedName>
        <fullName evidence="2">SGNH hydrolase-type esterase domain-containing protein</fullName>
    </recommendedName>
</protein>
<reference evidence="3 4" key="1">
    <citation type="journal article" date="2021" name="Sci. Rep.">
        <title>The genome of the diatom Chaetoceros tenuissimus carries an ancient integrated fragment of an extant virus.</title>
        <authorList>
            <person name="Hongo Y."/>
            <person name="Kimura K."/>
            <person name="Takaki Y."/>
            <person name="Yoshida Y."/>
            <person name="Baba S."/>
            <person name="Kobayashi G."/>
            <person name="Nagasaki K."/>
            <person name="Hano T."/>
            <person name="Tomaru Y."/>
        </authorList>
    </citation>
    <scope>NUCLEOTIDE SEQUENCE [LARGE SCALE GENOMIC DNA]</scope>
    <source>
        <strain evidence="3 4">NIES-3715</strain>
    </source>
</reference>
<feature type="transmembrane region" description="Helical" evidence="1">
    <location>
        <begin position="57"/>
        <end position="77"/>
    </location>
</feature>
<evidence type="ECO:0000259" key="2">
    <source>
        <dbReference type="Pfam" id="PF13472"/>
    </source>
</evidence>
<dbReference type="SUPFAM" id="SSF52266">
    <property type="entry name" value="SGNH hydrolase"/>
    <property type="match status" value="1"/>
</dbReference>
<dbReference type="InterPro" id="IPR051532">
    <property type="entry name" value="Ester_Hydrolysis_Enzymes"/>
</dbReference>
<keyword evidence="1" id="KW-0472">Membrane</keyword>
<dbReference type="Gene3D" id="3.40.50.1110">
    <property type="entry name" value="SGNH hydrolase"/>
    <property type="match status" value="1"/>
</dbReference>
<keyword evidence="1" id="KW-0812">Transmembrane</keyword>
<evidence type="ECO:0000313" key="4">
    <source>
        <dbReference type="Proteomes" id="UP001054902"/>
    </source>
</evidence>
<dbReference type="Proteomes" id="UP001054902">
    <property type="component" value="Unassembled WGS sequence"/>
</dbReference>
<dbReference type="EMBL" id="BLLK01000069">
    <property type="protein sequence ID" value="GFH60728.1"/>
    <property type="molecule type" value="Genomic_DNA"/>
</dbReference>
<dbReference type="AlphaFoldDB" id="A0AAD3DAB7"/>
<organism evidence="3 4">
    <name type="scientific">Chaetoceros tenuissimus</name>
    <dbReference type="NCBI Taxonomy" id="426638"/>
    <lineage>
        <taxon>Eukaryota</taxon>
        <taxon>Sar</taxon>
        <taxon>Stramenopiles</taxon>
        <taxon>Ochrophyta</taxon>
        <taxon>Bacillariophyta</taxon>
        <taxon>Coscinodiscophyceae</taxon>
        <taxon>Chaetocerotophycidae</taxon>
        <taxon>Chaetocerotales</taxon>
        <taxon>Chaetocerotaceae</taxon>
        <taxon>Chaetoceros</taxon>
    </lineage>
</organism>
<sequence length="394" mass="45126">MRKSSKKKKVNMLPLESDMGEDEDETMSFLPSAPVIHVRVPKSSRRKKIHCCLCRPWVYKSLIFMIVFISILGFKFYSAVHGSPFRRHAKGESVVNWHDLHLNDIGHWCLQPNVTDCKCANPLLPQHRYGHKTWTKAHMENVGLARNIKKVTQKSSSFRELDVVFLGDSITEGWRGTSFGEPVEHKQENKQIFEKYFDMEKSSTAKMEGLVIGIAGDKSPNLLWRLQNGEIPKSLNSKVYWVLIGTNDFLKEDLSQCSEEVVFMGIERVVAELQILKPDATIVVNGLLPRSDIGRGKDGRLYKQNKKTVMDAIDTVNHLLKEYCDEHKNLVYFDASDIFIDSDSKLGRGKFSKYIPFKLMEDSLHPTVKGYEKFAEKITIKLEEIMKDNLLVAT</sequence>
<dbReference type="InterPro" id="IPR013830">
    <property type="entry name" value="SGNH_hydro"/>
</dbReference>
<evidence type="ECO:0000313" key="3">
    <source>
        <dbReference type="EMBL" id="GFH60728.1"/>
    </source>
</evidence>
<name>A0AAD3DAB7_9STRA</name>
<feature type="domain" description="SGNH hydrolase-type esterase" evidence="2">
    <location>
        <begin position="165"/>
        <end position="372"/>
    </location>
</feature>
<evidence type="ECO:0000256" key="1">
    <source>
        <dbReference type="SAM" id="Phobius"/>
    </source>
</evidence>
<dbReference type="Pfam" id="PF13472">
    <property type="entry name" value="Lipase_GDSL_2"/>
    <property type="match status" value="1"/>
</dbReference>
<keyword evidence="1" id="KW-1133">Transmembrane helix</keyword>
<comment type="caution">
    <text evidence="3">The sequence shown here is derived from an EMBL/GenBank/DDBJ whole genome shotgun (WGS) entry which is preliminary data.</text>
</comment>
<accession>A0AAD3DAB7</accession>
<keyword evidence="4" id="KW-1185">Reference proteome</keyword>
<dbReference type="InterPro" id="IPR036514">
    <property type="entry name" value="SGNH_hydro_sf"/>
</dbReference>
<proteinExistence type="predicted"/>
<dbReference type="PANTHER" id="PTHR30383">
    <property type="entry name" value="THIOESTERASE 1/PROTEASE 1/LYSOPHOSPHOLIPASE L1"/>
    <property type="match status" value="1"/>
</dbReference>
<gene>
    <name evidence="3" type="ORF">CTEN210_17204</name>
</gene>